<dbReference type="PANTHER" id="PTHR41775">
    <property type="entry name" value="SECRETED PROTEIN-RELATED"/>
    <property type="match status" value="1"/>
</dbReference>
<dbReference type="Gene3D" id="3.40.390.10">
    <property type="entry name" value="Collagenase (Catalytic Domain)"/>
    <property type="match status" value="1"/>
</dbReference>
<feature type="domain" description="Peptidase M6-like" evidence="1">
    <location>
        <begin position="174"/>
        <end position="393"/>
    </location>
</feature>
<gene>
    <name evidence="2" type="ORF">DW250_02960</name>
</gene>
<keyword evidence="2" id="KW-0378">Hydrolase</keyword>
<protein>
    <submittedName>
        <fullName evidence="2">M6 family metalloprotease domain-containing protein</fullName>
    </submittedName>
</protein>
<evidence type="ECO:0000313" key="2">
    <source>
        <dbReference type="EMBL" id="RHG68218.1"/>
    </source>
</evidence>
<dbReference type="GO" id="GO:0008237">
    <property type="term" value="F:metallopeptidase activity"/>
    <property type="evidence" value="ECO:0007669"/>
    <property type="project" value="UniProtKB-KW"/>
</dbReference>
<dbReference type="AlphaFoldDB" id="A0A3R6HNT8"/>
<dbReference type="RefSeq" id="WP_118200281.1">
    <property type="nucleotide sequence ID" value="NZ_QRIE01000006.1"/>
</dbReference>
<dbReference type="InterPro" id="IPR036116">
    <property type="entry name" value="FN3_sf"/>
</dbReference>
<dbReference type="InterPro" id="IPR013783">
    <property type="entry name" value="Ig-like_fold"/>
</dbReference>
<proteinExistence type="predicted"/>
<dbReference type="GO" id="GO:0006508">
    <property type="term" value="P:proteolysis"/>
    <property type="evidence" value="ECO:0007669"/>
    <property type="project" value="UniProtKB-KW"/>
</dbReference>
<dbReference type="SUPFAM" id="SSF49265">
    <property type="entry name" value="Fibronectin type III"/>
    <property type="match status" value="1"/>
</dbReference>
<keyword evidence="2" id="KW-0482">Metalloprotease</keyword>
<dbReference type="InterPro" id="IPR003961">
    <property type="entry name" value="FN3_dom"/>
</dbReference>
<dbReference type="InterPro" id="IPR024079">
    <property type="entry name" value="MetalloPept_cat_dom_sf"/>
</dbReference>
<dbReference type="NCBIfam" id="TIGR03296">
    <property type="entry name" value="M6dom_TIGR03296"/>
    <property type="match status" value="1"/>
</dbReference>
<comment type="caution">
    <text evidence="2">The sequence shown here is derived from an EMBL/GenBank/DDBJ whole genome shotgun (WGS) entry which is preliminary data.</text>
</comment>
<evidence type="ECO:0000313" key="3">
    <source>
        <dbReference type="Proteomes" id="UP000286501"/>
    </source>
</evidence>
<dbReference type="SUPFAM" id="SSF55486">
    <property type="entry name" value="Metalloproteases ('zincins'), catalytic domain"/>
    <property type="match status" value="1"/>
</dbReference>
<name>A0A3R6HNT8_9BACT</name>
<dbReference type="EMBL" id="QRIN01000008">
    <property type="protein sequence ID" value="RHG68218.1"/>
    <property type="molecule type" value="Genomic_DNA"/>
</dbReference>
<dbReference type="CDD" id="cd00063">
    <property type="entry name" value="FN3"/>
    <property type="match status" value="1"/>
</dbReference>
<organism evidence="2 3">
    <name type="scientific">Segatella copri</name>
    <dbReference type="NCBI Taxonomy" id="165179"/>
    <lineage>
        <taxon>Bacteria</taxon>
        <taxon>Pseudomonadati</taxon>
        <taxon>Bacteroidota</taxon>
        <taxon>Bacteroidia</taxon>
        <taxon>Bacteroidales</taxon>
        <taxon>Prevotellaceae</taxon>
        <taxon>Segatella</taxon>
    </lineage>
</organism>
<dbReference type="Pfam" id="PF05547">
    <property type="entry name" value="Peptidase_M6"/>
    <property type="match status" value="1"/>
</dbReference>
<dbReference type="Proteomes" id="UP000286501">
    <property type="component" value="Unassembled WGS sequence"/>
</dbReference>
<keyword evidence="2" id="KW-0645">Protease</keyword>
<sequence length="922" mass="101449">MKRIIIFSLLVVCFVQTTFAIPAYPKPLKVKQADGSWLTIQMRGDEHGHYVLTSDGIPLVFNARQKNYEYADWKDGKVQASGIKAAEASERTAKVKAFVESQDKSAILESFKRARLQQLQQTLSSRRNASLKVGSNPQKEKLNNFPTIGEVHSLVILVQFADTKFSTVGSDAHQFFNNMLNEPGFTYSNGANGSARDFYLNSSNGRFQPQFDVIGPVTLPEKYSYYGANKGSSVDNPVRLEEFVREACTLAAPSVDFSQYDHNQDGYIDNIYFFYAGKGEADSGDGNAIWPHSAYYSDMAKDAGLSETSLKLNGVEVGNYTCSNEINGTLITPQPAGIGTFVHEFGHVLGLADHYDVNYGITTFAPGSFDTMAQASYNNNGNTPAAFSAYERACLGWLDLTVLKNGVDTLNVLPDLNDSNKAYMVPVGGTNDQEYFIMENRQQKGWDAFIPGHGMLLWHIDYDAKAWEKNELNITGTHQRLDIVEADNKLTDNTRAGDPFPGTSNVTQCNLTSWAGGKVMSLDDIEEKDGFINLMLGGLNLKLNTPDVKVTEVQDSSIVVGWTDVPVAKQYVLNISSVVNGKKEFLPLYNNKVYTAAQPSLHVERLSPETTYEITLQANRGSYSSDVYTQQFTTAAIPFSKYYVTDVKATAVGKTGFTASWKGMEAADDYVVTLHKLVYATEATQKGYDFSKELEGMPSLWKTNGNLSMNNYGEESPCLRLNKIDTYLKMASAGNRISSVKFFAKSSSSTKATLAVEAYQNGEWKQIATLQGGADMASGDTYSYDLPELADSVRLNVIQRTSGAFYIDDVLLGCNALIHEPVAAYQKVSTNGKTEFAFSGLETDATYALVVNASKKGELSYSSKELIVTPASSTGISSVTATPSRNGQKRFYDLNGRRVSAKEMRHGIYIVKQGNSVYKIVR</sequence>
<dbReference type="PANTHER" id="PTHR41775:SF1">
    <property type="entry name" value="PEPTIDASE M6-LIKE DOMAIN-CONTAINING PROTEIN"/>
    <property type="match status" value="1"/>
</dbReference>
<dbReference type="InterPro" id="IPR008757">
    <property type="entry name" value="Peptidase_M6-like_domain"/>
</dbReference>
<evidence type="ECO:0000259" key="1">
    <source>
        <dbReference type="Pfam" id="PF05547"/>
    </source>
</evidence>
<accession>A0A3R6HNT8</accession>
<dbReference type="Gene3D" id="2.60.40.10">
    <property type="entry name" value="Immunoglobulins"/>
    <property type="match status" value="1"/>
</dbReference>
<reference evidence="2 3" key="1">
    <citation type="submission" date="2018-08" db="EMBL/GenBank/DDBJ databases">
        <title>A genome reference for cultivated species of the human gut microbiota.</title>
        <authorList>
            <person name="Zou Y."/>
            <person name="Xue W."/>
            <person name="Luo G."/>
        </authorList>
    </citation>
    <scope>NUCLEOTIDE SEQUENCE [LARGE SCALE GENOMIC DNA]</scope>
    <source>
        <strain evidence="2 3">AM22-1</strain>
    </source>
</reference>